<feature type="region of interest" description="Disordered" evidence="3">
    <location>
        <begin position="1379"/>
        <end position="1401"/>
    </location>
</feature>
<dbReference type="SUPFAM" id="SSF54211">
    <property type="entry name" value="Ribosomal protein S5 domain 2-like"/>
    <property type="match status" value="1"/>
</dbReference>
<evidence type="ECO:0000256" key="1">
    <source>
        <dbReference type="ARBA" id="ARBA00006082"/>
    </source>
</evidence>
<feature type="region of interest" description="Disordered" evidence="3">
    <location>
        <begin position="1079"/>
        <end position="1111"/>
    </location>
</feature>
<dbReference type="InterPro" id="IPR042120">
    <property type="entry name" value="MutL_C_dimsub"/>
</dbReference>
<name>A0ABY7FA70_MYAAR</name>
<feature type="compositionally biased region" description="Polar residues" evidence="3">
    <location>
        <begin position="377"/>
        <end position="387"/>
    </location>
</feature>
<dbReference type="SUPFAM" id="SSF55874">
    <property type="entry name" value="ATPase domain of HSP90 chaperone/DNA topoisomerase II/histidine kinase"/>
    <property type="match status" value="1"/>
</dbReference>
<dbReference type="InterPro" id="IPR002099">
    <property type="entry name" value="MutL/Mlh/PMS"/>
</dbReference>
<feature type="region of interest" description="Disordered" evidence="3">
    <location>
        <begin position="367"/>
        <end position="391"/>
    </location>
</feature>
<dbReference type="InterPro" id="IPR013507">
    <property type="entry name" value="DNA_mismatch_S5_2-like"/>
</dbReference>
<evidence type="ECO:0000259" key="4">
    <source>
        <dbReference type="SMART" id="SM01340"/>
    </source>
</evidence>
<feature type="domain" description="DNA mismatch repair protein S5" evidence="4">
    <location>
        <begin position="212"/>
        <end position="356"/>
    </location>
</feature>
<dbReference type="PANTHER" id="PTHR10073:SF47">
    <property type="entry name" value="DNA MISMATCH REPAIR PROTEIN MLH3"/>
    <property type="match status" value="1"/>
</dbReference>
<dbReference type="Pfam" id="PF13589">
    <property type="entry name" value="HATPase_c_3"/>
    <property type="match status" value="1"/>
</dbReference>
<keyword evidence="2" id="KW-0227">DNA damage</keyword>
<evidence type="ECO:0000313" key="5">
    <source>
        <dbReference type="EMBL" id="WAR19070.1"/>
    </source>
</evidence>
<dbReference type="InterPro" id="IPR036890">
    <property type="entry name" value="HATPase_C_sf"/>
</dbReference>
<sequence length="1401" mass="156013">MKIALLPREVQSYIRTGVAITSVSQCVEELVLNSLDAGASCVAVRLDLNCFKVQVVDNGLGISSDQLNILGNRFCTSKCHGLGDLENLTHYGYRGEALASIRDSCSILEVTTRSSHSAHTYCKLFQEGKQMTVTQSTVNRPSKGTTVTVHELFRNFPVRQKSLNKVYELERVREILESIALIRPNISLTLRNDSSGNIIFQTRKCVDTVAVFSQLYSPGKAKMLVTVNGSSGSFAVTGYLGREGHSRKNLQFVYVNDRLVKKTRIHKLVGQTMLSLHTLKPKYKLPSDSPEIAKEHQYVFKSPPKFSDVYPVFIMQIRCPVSVYDITFEPAKTMVEFKDWDSVLACVETLTKQFIKEQNGLIAAAKSEVSMEEENDSQNVDSKTVNESNKEQPAVISAENLTDVLLSKTAKRPNKFDITDTDSDQFKTPLATNGQRPLCKEAFGLGQRNIGAETDTDIDSTQEILSQPEGSMSFELDGKKKYATKCTSNVFNKNAYDENELNKKQIATKEKQKLPDLPVCSLSRFKQSIGKFPSKHSAASIDESLKRLHRIIPQVLKPGTKRFNSSLQRFRRIVETKDAVTENPENKYISLGERTDVHPMQERFWSRIVHSNKSSKKTTLPGKHKILPDEHSTVPEKISNHDVQSTSNTISDEENTPTAARPIMTKPLLSNEQTSFSYIPCYSSDNKLIDQSKGEVEPEYTAVKLNTPKISVASAIEILNMKDKQLNEIDHHNNEFCRSSQSAYELPDQMEGSHGRKRAFEFNLAGEKVAEKVCKISDSDADNCDQDLCNRSTIPICISNCDSKLEDGIQTKIDMYSNNTNDENIMHMEEIACTQSFVPQLTDINETDELDPNNERNVLKTSESYGFSPIKNTDNVEIKSPGNVSTGFSPISESAFIEDQVKRNESESNDVYAFSESHVEHVSEDDNKKAANATEKFANSESENHTCESVSLTQLLHKISDQECDGVGPHDFEISGSLHQIGEKFTFSDIFDKSQASVNSTSDSINDLICDKIDKYMEDEFSQNDVSERTVNELEISTETSLVFSEADWEGGAVSMETATNSNNYAGCDGAENKRINTRNENSYSTGTSGKEHGCVENETKSHQSSNEENVVETNMRKLHSVTGQGLTREEDCSAIETSGSSYSVCCDGNSSRNGDMADENFATSTGGRNEWKWEANEMEAAGSLLKNLEKVMKGSLHVPIPDFSYLRPGESVQNLNTCTFNKASLKNVKVLGQLDNKFIACAYLHGEKGGQLLSYKVPSPRQLTFTENETRNVLAFQEEFTRLGIVVEKESPCTVLVTSVPDCLVQKTATADKIYWNTIKVLILEHIGVSAIKFGDSLTLTECHQLIGDLSHCDLPFQCAHGRPSVVPLLPMDSLNTMPAQPRRKPNLSKLRTRIAPTQD</sequence>
<feature type="compositionally biased region" description="Basic and acidic residues" evidence="3">
    <location>
        <begin position="1090"/>
        <end position="1102"/>
    </location>
</feature>
<dbReference type="Gene3D" id="3.30.1540.20">
    <property type="entry name" value="MutL, C-terminal domain, dimerisation subdomain"/>
    <property type="match status" value="1"/>
</dbReference>
<evidence type="ECO:0000256" key="3">
    <source>
        <dbReference type="SAM" id="MobiDB-lite"/>
    </source>
</evidence>
<proteinExistence type="inferred from homology"/>
<feature type="compositionally biased region" description="Basic residues" evidence="3">
    <location>
        <begin position="1383"/>
        <end position="1394"/>
    </location>
</feature>
<comment type="similarity">
    <text evidence="1">Belongs to the DNA mismatch repair MutL/HexB family.</text>
</comment>
<dbReference type="InterPro" id="IPR020568">
    <property type="entry name" value="Ribosomal_Su5_D2-typ_SF"/>
</dbReference>
<dbReference type="Gene3D" id="3.30.565.10">
    <property type="entry name" value="Histidine kinase-like ATPase, C-terminal domain"/>
    <property type="match status" value="1"/>
</dbReference>
<dbReference type="EMBL" id="CP111022">
    <property type="protein sequence ID" value="WAR19070.1"/>
    <property type="molecule type" value="Genomic_DNA"/>
</dbReference>
<dbReference type="InterPro" id="IPR037198">
    <property type="entry name" value="MutL_C_sf"/>
</dbReference>
<dbReference type="Gene3D" id="3.30.230.10">
    <property type="match status" value="1"/>
</dbReference>
<evidence type="ECO:0000313" key="6">
    <source>
        <dbReference type="Proteomes" id="UP001164746"/>
    </source>
</evidence>
<dbReference type="SMART" id="SM01340">
    <property type="entry name" value="DNA_mis_repair"/>
    <property type="match status" value="1"/>
</dbReference>
<gene>
    <name evidence="5" type="ORF">MAR_000908</name>
</gene>
<accession>A0ABY7FA70</accession>
<feature type="compositionally biased region" description="Polar residues" evidence="3">
    <location>
        <begin position="1079"/>
        <end position="1089"/>
    </location>
</feature>
<dbReference type="InterPro" id="IPR014721">
    <property type="entry name" value="Ribsml_uS5_D2-typ_fold_subgr"/>
</dbReference>
<dbReference type="PANTHER" id="PTHR10073">
    <property type="entry name" value="DNA MISMATCH REPAIR PROTEIN MLH, PMS, MUTL"/>
    <property type="match status" value="1"/>
</dbReference>
<organism evidence="5 6">
    <name type="scientific">Mya arenaria</name>
    <name type="common">Soft-shell clam</name>
    <dbReference type="NCBI Taxonomy" id="6604"/>
    <lineage>
        <taxon>Eukaryota</taxon>
        <taxon>Metazoa</taxon>
        <taxon>Spiralia</taxon>
        <taxon>Lophotrochozoa</taxon>
        <taxon>Mollusca</taxon>
        <taxon>Bivalvia</taxon>
        <taxon>Autobranchia</taxon>
        <taxon>Heteroconchia</taxon>
        <taxon>Euheterodonta</taxon>
        <taxon>Imparidentia</taxon>
        <taxon>Neoheterodontei</taxon>
        <taxon>Myida</taxon>
        <taxon>Myoidea</taxon>
        <taxon>Myidae</taxon>
        <taxon>Mya</taxon>
    </lineage>
</organism>
<reference evidence="5" key="1">
    <citation type="submission" date="2022-11" db="EMBL/GenBank/DDBJ databases">
        <title>Centuries of genome instability and evolution in soft-shell clam transmissible cancer (bioRxiv).</title>
        <authorList>
            <person name="Hart S.F.M."/>
            <person name="Yonemitsu M.A."/>
            <person name="Giersch R.M."/>
            <person name="Beal B.F."/>
            <person name="Arriagada G."/>
            <person name="Davis B.W."/>
            <person name="Ostrander E.A."/>
            <person name="Goff S.P."/>
            <person name="Metzger M.J."/>
        </authorList>
    </citation>
    <scope>NUCLEOTIDE SEQUENCE</scope>
    <source>
        <strain evidence="5">MELC-2E11</strain>
        <tissue evidence="5">Siphon/mantle</tissue>
    </source>
</reference>
<protein>
    <submittedName>
        <fullName evidence="5">MLH3-like protein</fullName>
    </submittedName>
</protein>
<dbReference type="SUPFAM" id="SSF118116">
    <property type="entry name" value="DNA mismatch repair protein MutL"/>
    <property type="match status" value="1"/>
</dbReference>
<dbReference type="NCBIfam" id="TIGR00585">
    <property type="entry name" value="mutl"/>
    <property type="match status" value="1"/>
</dbReference>
<dbReference type="Proteomes" id="UP001164746">
    <property type="component" value="Chromosome 11"/>
</dbReference>
<evidence type="ECO:0000256" key="2">
    <source>
        <dbReference type="ARBA" id="ARBA00022763"/>
    </source>
</evidence>
<keyword evidence="6" id="KW-1185">Reference proteome</keyword>
<dbReference type="InterPro" id="IPR038973">
    <property type="entry name" value="MutL/Mlh/Pms-like"/>
</dbReference>